<proteinExistence type="predicted"/>
<feature type="region of interest" description="Disordered" evidence="1">
    <location>
        <begin position="323"/>
        <end position="345"/>
    </location>
</feature>
<evidence type="ECO:0000256" key="1">
    <source>
        <dbReference type="SAM" id="MobiDB-lite"/>
    </source>
</evidence>
<evidence type="ECO:0000313" key="2">
    <source>
        <dbReference type="EMBL" id="XBX82669.1"/>
    </source>
</evidence>
<accession>A0AAU7W8B1</accession>
<dbReference type="RefSeq" id="WP_350348685.1">
    <property type="nucleotide sequence ID" value="NZ_CP158374.1"/>
</dbReference>
<dbReference type="AlphaFoldDB" id="A0AAU7W8B1"/>
<reference evidence="2" key="1">
    <citation type="submission" date="2024-05" db="EMBL/GenBank/DDBJ databases">
        <authorList>
            <person name="Yu L."/>
        </authorList>
    </citation>
    <scope>NUCLEOTIDE SEQUENCE</scope>
    <source>
        <strain evidence="2">G08B096</strain>
    </source>
</reference>
<protein>
    <submittedName>
        <fullName evidence="2">Uncharacterized protein</fullName>
    </submittedName>
</protein>
<dbReference type="EMBL" id="CP158374">
    <property type="protein sequence ID" value="XBX82669.1"/>
    <property type="molecule type" value="Genomic_DNA"/>
</dbReference>
<name>A0AAU7W8B1_9MICO</name>
<organism evidence="2">
    <name type="scientific">Agromyces sp. G08B096</name>
    <dbReference type="NCBI Taxonomy" id="3156399"/>
    <lineage>
        <taxon>Bacteria</taxon>
        <taxon>Bacillati</taxon>
        <taxon>Actinomycetota</taxon>
        <taxon>Actinomycetes</taxon>
        <taxon>Micrococcales</taxon>
        <taxon>Microbacteriaceae</taxon>
        <taxon>Agromyces</taxon>
    </lineage>
</organism>
<sequence>MEDPAAEDSAAQIGSFEVSREALDADGEPLEELLARLGWNDAVELPRDAPATGWRVLHSTERFVGVGTPLEGEPLRWRIGQLTTPTDGSPQFAVHPDAFPQRPGRVERRRGLELRWPATTIAEPDLDGPAIDIVNTGGERWRPDGDAFHVAAVFSSPDRNPDGVWFGFVGGEPRAPALDPGEYVRVRARIDENQWRDLKPGTYDVHAYLVSLGLRTIEPLRVEIGADAIEAHRPKRGPGRTFDAADHQARLRERLGSIDALIAARDHLPDLLEGISGLDDDAAVGEIARRLECSPEAARMVLHTPLLRLRRQAPDRLAQERADLLRALGGSAGGDRPGGLPRPPR</sequence>
<gene>
    <name evidence="2" type="ORF">ABIQ69_01780</name>
</gene>